<evidence type="ECO:0000256" key="1">
    <source>
        <dbReference type="SAM" id="MobiDB-lite"/>
    </source>
</evidence>
<feature type="region of interest" description="Disordered" evidence="1">
    <location>
        <begin position="260"/>
        <end position="288"/>
    </location>
</feature>
<name>A0A6J6E1Q7_9ZZZZ</name>
<dbReference type="AlphaFoldDB" id="A0A6J6E1Q7"/>
<feature type="compositionally biased region" description="Pro residues" evidence="1">
    <location>
        <begin position="263"/>
        <end position="281"/>
    </location>
</feature>
<dbReference type="EMBL" id="CAEZTP010000015">
    <property type="protein sequence ID" value="CAB4567318.1"/>
    <property type="molecule type" value="Genomic_DNA"/>
</dbReference>
<gene>
    <name evidence="2" type="ORF">UFOPK1698_00306</name>
</gene>
<dbReference type="InterPro" id="IPR013783">
    <property type="entry name" value="Ig-like_fold"/>
</dbReference>
<protein>
    <submittedName>
        <fullName evidence="2">Unannotated protein</fullName>
    </submittedName>
</protein>
<accession>A0A6J6E1Q7</accession>
<sequence length="621" mass="66881">MKAKITAVFTGFFLLFSILNPITASANDTQLPVVDPSSGIISNNIVAPNASLILTYRVTDDVGCCSTSLIGVYKDSGRNVNSNQVYYSIGASHTRVSGSATDGRYQVSFVAPTSLETGTYYVKVQAIDNFGRYTHLEQVASFIIDKDLPVMVPNSGVFPKSTFNPGESFNFTYQITDNAGCCSYNVVSLWKVSGKNPAGSPDYQFSGASLVSGTQTNGTYQASVQLPPSISLGTWYVKAQARDIATWYTHVEALGSISVVAPTPTPTPSRTPTPTPTPSRTPTPTLSEEEIATRAAQKATEDALAAKRAADSAAKAAAEKAKKEKSKTLGDVNEANLDAWSSIDVSQFKVLPKRLKGVIKEDARLTIENSPYLVSNTVDIAAGVDVYIEPGVEIKLTSSGSFRVKGRLKVAGTSDNFVKFSGKIKSYFSVQGSSAASEIDINHASFSGGGALLAPSGNAGYASFNLRNSQVVNVSDYSYIWYPGASSYIEGNVFRASGGFSVGFRARDYESGKELVFRNNLFIGKSTTGYWVEVWASYGSEVLVTKNSFTRGPYTALRIREGHDNAFMSAYENFWGTTNAQTIGRMILDAEDSGDYEAEIDYSDPLTAPDPKTPTRLFFNF</sequence>
<evidence type="ECO:0000313" key="2">
    <source>
        <dbReference type="EMBL" id="CAB4567318.1"/>
    </source>
</evidence>
<proteinExistence type="predicted"/>
<dbReference type="SUPFAM" id="SSF51126">
    <property type="entry name" value="Pectin lyase-like"/>
    <property type="match status" value="1"/>
</dbReference>
<dbReference type="InterPro" id="IPR011050">
    <property type="entry name" value="Pectin_lyase_fold/virulence"/>
</dbReference>
<reference evidence="2" key="1">
    <citation type="submission" date="2020-05" db="EMBL/GenBank/DDBJ databases">
        <authorList>
            <person name="Chiriac C."/>
            <person name="Salcher M."/>
            <person name="Ghai R."/>
            <person name="Kavagutti S V."/>
        </authorList>
    </citation>
    <scope>NUCLEOTIDE SEQUENCE</scope>
</reference>
<organism evidence="2">
    <name type="scientific">freshwater metagenome</name>
    <dbReference type="NCBI Taxonomy" id="449393"/>
    <lineage>
        <taxon>unclassified sequences</taxon>
        <taxon>metagenomes</taxon>
        <taxon>ecological metagenomes</taxon>
    </lineage>
</organism>
<dbReference type="Gene3D" id="2.60.40.10">
    <property type="entry name" value="Immunoglobulins"/>
    <property type="match status" value="1"/>
</dbReference>